<dbReference type="InterPro" id="IPR000073">
    <property type="entry name" value="AB_hydrolase_1"/>
</dbReference>
<dbReference type="InterPro" id="IPR029058">
    <property type="entry name" value="AB_hydrolase_fold"/>
</dbReference>
<proteinExistence type="predicted"/>
<organism evidence="3 4">
    <name type="scientific">Echinimonas agarilytica</name>
    <dbReference type="NCBI Taxonomy" id="1215918"/>
    <lineage>
        <taxon>Bacteria</taxon>
        <taxon>Pseudomonadati</taxon>
        <taxon>Pseudomonadota</taxon>
        <taxon>Gammaproteobacteria</taxon>
        <taxon>Alteromonadales</taxon>
        <taxon>Echinimonadaceae</taxon>
        <taxon>Echinimonas</taxon>
    </lineage>
</organism>
<dbReference type="Pfam" id="PF12697">
    <property type="entry name" value="Abhydrolase_6"/>
    <property type="match status" value="1"/>
</dbReference>
<name>A0AA41W886_9GAMM</name>
<accession>A0AA41W886</accession>
<comment type="caution">
    <text evidence="3">The sequence shown here is derived from an EMBL/GenBank/DDBJ whole genome shotgun (WGS) entry which is preliminary data.</text>
</comment>
<dbReference type="SUPFAM" id="SSF53474">
    <property type="entry name" value="alpha/beta-Hydrolases"/>
    <property type="match status" value="1"/>
</dbReference>
<sequence>MIPLIQYSQHGNPLVLSPANGFPPRVYEPLLRQLAPHHQVWLAEHRPLWPGQHPPKNWLDWNHLANDLVQQIEQQSLPPVTLVGHSLGAVLGVLAANKAPHLFRQLILMEPVAFPSFQSHMLRFMPWFVKRKLTMVQKTLMRPVLFKDHDIAFKFHRRARSLRNLSDEALNLYIEHGFEQSPEGLKLRFDKHWEAIIYGSLPNVWPILRTLKVPLVGLKAEFASTVQDKEWRRWQKLRPDHRFEELKGSEHLLALTEPDRVAKLLLDCID</sequence>
<dbReference type="Gene3D" id="3.40.50.1820">
    <property type="entry name" value="alpha/beta hydrolase"/>
    <property type="match status" value="1"/>
</dbReference>
<dbReference type="GO" id="GO:0016787">
    <property type="term" value="F:hydrolase activity"/>
    <property type="evidence" value="ECO:0007669"/>
    <property type="project" value="UniProtKB-KW"/>
</dbReference>
<reference evidence="3 4" key="1">
    <citation type="journal article" date="2013" name="Antonie Van Leeuwenhoek">
        <title>Echinimonas agarilytica gen. nov., sp. nov., a new gammaproteobacterium isolated from the sea urchin Strongylocentrotus intermedius.</title>
        <authorList>
            <person name="Nedashkovskaya O.I."/>
            <person name="Stenkova A.M."/>
            <person name="Zhukova N.V."/>
            <person name="Van Trappen S."/>
            <person name="Lee J.S."/>
            <person name="Kim S.B."/>
        </authorList>
    </citation>
    <scope>NUCLEOTIDE SEQUENCE [LARGE SCALE GENOMIC DNA]</scope>
    <source>
        <strain evidence="3 4">KMM 6351</strain>
    </source>
</reference>
<keyword evidence="1 3" id="KW-0378">Hydrolase</keyword>
<evidence type="ECO:0000259" key="2">
    <source>
        <dbReference type="Pfam" id="PF12697"/>
    </source>
</evidence>
<dbReference type="PANTHER" id="PTHR46118">
    <property type="entry name" value="PROTEIN ABHD11"/>
    <property type="match status" value="1"/>
</dbReference>
<protein>
    <submittedName>
        <fullName evidence="3">Alpha/beta hydrolase</fullName>
    </submittedName>
</protein>
<gene>
    <name evidence="3" type="ORF">NAF29_15485</name>
</gene>
<keyword evidence="4" id="KW-1185">Reference proteome</keyword>
<evidence type="ECO:0000313" key="4">
    <source>
        <dbReference type="Proteomes" id="UP001165393"/>
    </source>
</evidence>
<feature type="domain" description="AB hydrolase-1" evidence="2">
    <location>
        <begin position="14"/>
        <end position="263"/>
    </location>
</feature>
<dbReference type="PANTHER" id="PTHR46118:SF4">
    <property type="entry name" value="PROTEIN ABHD11"/>
    <property type="match status" value="1"/>
</dbReference>
<evidence type="ECO:0000256" key="1">
    <source>
        <dbReference type="ARBA" id="ARBA00022801"/>
    </source>
</evidence>
<dbReference type="EMBL" id="JAMQGP010000008">
    <property type="protein sequence ID" value="MCM2681057.1"/>
    <property type="molecule type" value="Genomic_DNA"/>
</dbReference>
<dbReference type="RefSeq" id="WP_251262530.1">
    <property type="nucleotide sequence ID" value="NZ_JAMQGP010000008.1"/>
</dbReference>
<dbReference type="Proteomes" id="UP001165393">
    <property type="component" value="Unassembled WGS sequence"/>
</dbReference>
<evidence type="ECO:0000313" key="3">
    <source>
        <dbReference type="EMBL" id="MCM2681057.1"/>
    </source>
</evidence>
<dbReference type="AlphaFoldDB" id="A0AA41W886"/>